<comment type="caution">
    <text evidence="6">The sequence shown here is derived from an EMBL/GenBank/DDBJ whole genome shotgun (WGS) entry which is preliminary data.</text>
</comment>
<evidence type="ECO:0000256" key="2">
    <source>
        <dbReference type="ARBA" id="ARBA00023125"/>
    </source>
</evidence>
<dbReference type="Pfam" id="PF13411">
    <property type="entry name" value="MerR_1"/>
    <property type="match status" value="1"/>
</dbReference>
<dbReference type="GO" id="GO:0003677">
    <property type="term" value="F:DNA binding"/>
    <property type="evidence" value="ECO:0007669"/>
    <property type="project" value="UniProtKB-KW"/>
</dbReference>
<keyword evidence="3" id="KW-0010">Activator</keyword>
<dbReference type="InterPro" id="IPR000551">
    <property type="entry name" value="MerR-type_HTH_dom"/>
</dbReference>
<dbReference type="SUPFAM" id="SSF89082">
    <property type="entry name" value="Antibiotic binding domain of TipA-like multidrug resistance regulators"/>
    <property type="match status" value="1"/>
</dbReference>
<evidence type="ECO:0000313" key="7">
    <source>
        <dbReference type="Proteomes" id="UP000308760"/>
    </source>
</evidence>
<dbReference type="GO" id="GO:0003700">
    <property type="term" value="F:DNA-binding transcription factor activity"/>
    <property type="evidence" value="ECO:0007669"/>
    <property type="project" value="InterPro"/>
</dbReference>
<reference evidence="7" key="1">
    <citation type="submission" date="2019-04" db="EMBL/GenBank/DDBJ databases">
        <title>Nocardioides xinjiangensis sp. nov.</title>
        <authorList>
            <person name="Liu S."/>
        </authorList>
    </citation>
    <scope>NUCLEOTIDE SEQUENCE [LARGE SCALE GENOMIC DNA]</scope>
    <source>
        <strain evidence="7">18</strain>
    </source>
</reference>
<dbReference type="EMBL" id="STGY01000057">
    <property type="protein sequence ID" value="THV40163.1"/>
    <property type="molecule type" value="Genomic_DNA"/>
</dbReference>
<dbReference type="RefSeq" id="WP_136535508.1">
    <property type="nucleotide sequence ID" value="NZ_STGY01000057.1"/>
</dbReference>
<dbReference type="PANTHER" id="PTHR30204:SF90">
    <property type="entry name" value="HTH-TYPE TRANSCRIPTIONAL ACTIVATOR MTA"/>
    <property type="match status" value="1"/>
</dbReference>
<evidence type="ECO:0000256" key="1">
    <source>
        <dbReference type="ARBA" id="ARBA00023015"/>
    </source>
</evidence>
<dbReference type="Gene3D" id="1.10.1660.10">
    <property type="match status" value="1"/>
</dbReference>
<dbReference type="PROSITE" id="PS50937">
    <property type="entry name" value="HTH_MERR_2"/>
    <property type="match status" value="1"/>
</dbReference>
<organism evidence="6 7">
    <name type="scientific">Glycomyces buryatensis</name>
    <dbReference type="NCBI Taxonomy" id="2570927"/>
    <lineage>
        <taxon>Bacteria</taxon>
        <taxon>Bacillati</taxon>
        <taxon>Actinomycetota</taxon>
        <taxon>Actinomycetes</taxon>
        <taxon>Glycomycetales</taxon>
        <taxon>Glycomycetaceae</taxon>
        <taxon>Glycomyces</taxon>
    </lineage>
</organism>
<dbReference type="Gene3D" id="1.10.490.50">
    <property type="entry name" value="Antibiotic binding domain of TipA-like multidrug resistance regulators"/>
    <property type="match status" value="1"/>
</dbReference>
<dbReference type="PRINTS" id="PR00040">
    <property type="entry name" value="HTHMERR"/>
</dbReference>
<dbReference type="Proteomes" id="UP000308760">
    <property type="component" value="Unassembled WGS sequence"/>
</dbReference>
<keyword evidence="2" id="KW-0238">DNA-binding</keyword>
<sequence length="253" mass="27866">MRTWSTAEVARMTGVTARTLRHYDAIGLLEPAATGHGGIRHYGEPELLRLQQILLLKRLGLGLDVVAEILDGGLAEVEALKRHADQLHVERRRLDLLSATVDATIRQLEGGQEMAPETWFDGLDAGKQAQYEAEARSRWGDAVVDAGEEAIRAMTPEERTRIPAIFADLHRRLAELREGGAGADNAGVQAIVGEHYRFIERLWGTEPTAEAYKGLGALYTEDPAFATTFDEVAMGLARYLREAMDAYAEANLD</sequence>
<reference evidence="6 7" key="2">
    <citation type="submission" date="2019-05" db="EMBL/GenBank/DDBJ databases">
        <title>Glycomyces buryatensis sp. nov.</title>
        <authorList>
            <person name="Nikitina E."/>
        </authorList>
    </citation>
    <scope>NUCLEOTIDE SEQUENCE [LARGE SCALE GENOMIC DNA]</scope>
    <source>
        <strain evidence="6 7">18</strain>
    </source>
</reference>
<proteinExistence type="predicted"/>
<dbReference type="OrthoDB" id="9809391at2"/>
<protein>
    <submittedName>
        <fullName evidence="6">MerR family transcriptional regulator</fullName>
    </submittedName>
</protein>
<dbReference type="SMART" id="SM00422">
    <property type="entry name" value="HTH_MERR"/>
    <property type="match status" value="1"/>
</dbReference>
<accession>A0A4S8Q778</accession>
<dbReference type="PANTHER" id="PTHR30204">
    <property type="entry name" value="REDOX-CYCLING DRUG-SENSING TRANSCRIPTIONAL ACTIVATOR SOXR"/>
    <property type="match status" value="1"/>
</dbReference>
<dbReference type="SUPFAM" id="SSF46955">
    <property type="entry name" value="Putative DNA-binding domain"/>
    <property type="match status" value="1"/>
</dbReference>
<name>A0A4S8Q778_9ACTN</name>
<dbReference type="AlphaFoldDB" id="A0A4S8Q778"/>
<dbReference type="InterPro" id="IPR009061">
    <property type="entry name" value="DNA-bd_dom_put_sf"/>
</dbReference>
<keyword evidence="1" id="KW-0805">Transcription regulation</keyword>
<evidence type="ECO:0000256" key="4">
    <source>
        <dbReference type="ARBA" id="ARBA00023163"/>
    </source>
</evidence>
<evidence type="ECO:0000256" key="3">
    <source>
        <dbReference type="ARBA" id="ARBA00023159"/>
    </source>
</evidence>
<dbReference type="PROSITE" id="PS00552">
    <property type="entry name" value="HTH_MERR_1"/>
    <property type="match status" value="1"/>
</dbReference>
<keyword evidence="7" id="KW-1185">Reference proteome</keyword>
<gene>
    <name evidence="6" type="ORF">FAB82_15820</name>
</gene>
<feature type="domain" description="HTH merR-type" evidence="5">
    <location>
        <begin position="3"/>
        <end position="72"/>
    </location>
</feature>
<keyword evidence="4" id="KW-0804">Transcription</keyword>
<dbReference type="Pfam" id="PF07739">
    <property type="entry name" value="TipAS"/>
    <property type="match status" value="1"/>
</dbReference>
<evidence type="ECO:0000259" key="5">
    <source>
        <dbReference type="PROSITE" id="PS50937"/>
    </source>
</evidence>
<dbReference type="InterPro" id="IPR047057">
    <property type="entry name" value="MerR_fam"/>
</dbReference>
<dbReference type="InterPro" id="IPR036244">
    <property type="entry name" value="TipA-like_antibiotic-bd"/>
</dbReference>
<evidence type="ECO:0000313" key="6">
    <source>
        <dbReference type="EMBL" id="THV40163.1"/>
    </source>
</evidence>
<dbReference type="InterPro" id="IPR012925">
    <property type="entry name" value="TipAS_dom"/>
</dbReference>